<accession>A9NZE3</accession>
<dbReference type="PANTHER" id="PTHR10168">
    <property type="entry name" value="GLUTAREDOXIN"/>
    <property type="match status" value="1"/>
</dbReference>
<keyword evidence="3" id="KW-0963">Cytoplasm</keyword>
<comment type="similarity">
    <text evidence="2">Belongs to the glutaredoxin family. CC-type subfamily.</text>
</comment>
<dbReference type="PROSITE" id="PS51354">
    <property type="entry name" value="GLUTAREDOXIN_2"/>
    <property type="match status" value="1"/>
</dbReference>
<evidence type="ECO:0000259" key="5">
    <source>
        <dbReference type="Pfam" id="PF00462"/>
    </source>
</evidence>
<evidence type="ECO:0000256" key="3">
    <source>
        <dbReference type="ARBA" id="ARBA00022490"/>
    </source>
</evidence>
<keyword evidence="4" id="KW-0676">Redox-active center</keyword>
<dbReference type="SUPFAM" id="SSF52833">
    <property type="entry name" value="Thioredoxin-like"/>
    <property type="match status" value="1"/>
</dbReference>
<dbReference type="EMBL" id="EF086748">
    <property type="protein sequence ID" value="ABK26004.1"/>
    <property type="molecule type" value="mRNA"/>
</dbReference>
<dbReference type="InterPro" id="IPR014025">
    <property type="entry name" value="Glutaredoxin_subgr"/>
</dbReference>
<dbReference type="OMA" id="CIEKMAT"/>
<dbReference type="InterPro" id="IPR036249">
    <property type="entry name" value="Thioredoxin-like_sf"/>
</dbReference>
<name>A9NZE3_PICSI</name>
<feature type="domain" description="Glutaredoxin" evidence="5">
    <location>
        <begin position="59"/>
        <end position="123"/>
    </location>
</feature>
<proteinExistence type="evidence at transcript level"/>
<dbReference type="PRINTS" id="PR00160">
    <property type="entry name" value="GLUTAREDOXIN"/>
</dbReference>
<evidence type="ECO:0000256" key="2">
    <source>
        <dbReference type="ARBA" id="ARBA00007568"/>
    </source>
</evidence>
<dbReference type="AlphaFoldDB" id="A9NZE3"/>
<dbReference type="GO" id="GO:0005737">
    <property type="term" value="C:cytoplasm"/>
    <property type="evidence" value="ECO:0007669"/>
    <property type="project" value="UniProtKB-SubCell"/>
</dbReference>
<dbReference type="Pfam" id="PF00462">
    <property type="entry name" value="Glutaredoxin"/>
    <property type="match status" value="1"/>
</dbReference>
<dbReference type="CDD" id="cd03419">
    <property type="entry name" value="GRX_GRXh_1_2_like"/>
    <property type="match status" value="1"/>
</dbReference>
<organism evidence="6">
    <name type="scientific">Picea sitchensis</name>
    <name type="common">Sitka spruce</name>
    <name type="synonym">Pinus sitchensis</name>
    <dbReference type="NCBI Taxonomy" id="3332"/>
    <lineage>
        <taxon>Eukaryota</taxon>
        <taxon>Viridiplantae</taxon>
        <taxon>Streptophyta</taxon>
        <taxon>Embryophyta</taxon>
        <taxon>Tracheophyta</taxon>
        <taxon>Spermatophyta</taxon>
        <taxon>Pinopsida</taxon>
        <taxon>Pinidae</taxon>
        <taxon>Conifers I</taxon>
        <taxon>Pinales</taxon>
        <taxon>Pinaceae</taxon>
        <taxon>Picea</taxon>
    </lineage>
</organism>
<comment type="subcellular location">
    <subcellularLocation>
        <location evidence="1">Cytoplasm</location>
    </subcellularLocation>
</comment>
<protein>
    <recommendedName>
        <fullName evidence="5">Glutaredoxin domain-containing protein</fullName>
    </recommendedName>
</protein>
<dbReference type="Gene3D" id="3.40.30.10">
    <property type="entry name" value="Glutaredoxin"/>
    <property type="match status" value="1"/>
</dbReference>
<dbReference type="NCBIfam" id="TIGR02189">
    <property type="entry name" value="GlrX-like_plant"/>
    <property type="match status" value="1"/>
</dbReference>
<dbReference type="InterPro" id="IPR011905">
    <property type="entry name" value="GlrX-like_pln_2"/>
</dbReference>
<evidence type="ECO:0000256" key="1">
    <source>
        <dbReference type="ARBA" id="ARBA00004496"/>
    </source>
</evidence>
<reference evidence="6" key="1">
    <citation type="journal article" date="2008" name="BMC Genomics">
        <title>A conifer genomics resource of 200,000 spruce (Picea spp.) ESTs and 6,464 high-quality, sequence-finished full-length cDNAs for Sitka spruce (Picea sitchensis).</title>
        <authorList>
            <person name="Ralph S.G."/>
            <person name="Chun H.J."/>
            <person name="Kolosova N."/>
            <person name="Cooper D."/>
            <person name="Oddy C."/>
            <person name="Ritland C.E."/>
            <person name="Kirkpatrick R."/>
            <person name="Moore R."/>
            <person name="Barber S."/>
            <person name="Holt R.A."/>
            <person name="Jones S.J."/>
            <person name="Marra M.A."/>
            <person name="Douglas C.J."/>
            <person name="Ritland K."/>
            <person name="Bohlmann J."/>
        </authorList>
    </citation>
    <scope>NUCLEOTIDE SEQUENCE</scope>
    <source>
        <tissue evidence="6">Bark</tissue>
    </source>
</reference>
<sequence>MQGLRYSSSADSDVTVGDDAACKLRPAKQLELMGCNLLMKTVVESPVDKIRRLTTENAVLVFSMTSCCMCHVVKRLLCSLGVHPTVCELDEEEEGVEMEKILRALVGAQKSSVPAVFIGGNLIGGLDRVMAMHIEGDLVPKLKEAKALWL</sequence>
<evidence type="ECO:0000256" key="4">
    <source>
        <dbReference type="ARBA" id="ARBA00023284"/>
    </source>
</evidence>
<evidence type="ECO:0000313" key="6">
    <source>
        <dbReference type="EMBL" id="ABK26004.1"/>
    </source>
</evidence>
<dbReference type="InterPro" id="IPR002109">
    <property type="entry name" value="Glutaredoxin"/>
</dbReference>